<dbReference type="Pfam" id="PF01663">
    <property type="entry name" value="Phosphodiest"/>
    <property type="match status" value="1"/>
</dbReference>
<dbReference type="InterPro" id="IPR002591">
    <property type="entry name" value="Phosphodiest/P_Trfase"/>
</dbReference>
<dbReference type="AlphaFoldDB" id="A0A839N8B9"/>
<dbReference type="PANTHER" id="PTHR10151">
    <property type="entry name" value="ECTONUCLEOTIDE PYROPHOSPHATASE/PHOSPHODIESTERASE"/>
    <property type="match status" value="1"/>
</dbReference>
<protein>
    <submittedName>
        <fullName evidence="1">Putative AlkP superfamily pyrophosphatase or phosphodiesterase</fullName>
    </submittedName>
</protein>
<dbReference type="Proteomes" id="UP000559182">
    <property type="component" value="Unassembled WGS sequence"/>
</dbReference>
<dbReference type="SUPFAM" id="SSF53649">
    <property type="entry name" value="Alkaline phosphatase-like"/>
    <property type="match status" value="1"/>
</dbReference>
<name>A0A839N8B9_9MICO</name>
<dbReference type="RefSeq" id="WP_183320395.1">
    <property type="nucleotide sequence ID" value="NZ_JACHVQ010000001.1"/>
</dbReference>
<reference evidence="1 2" key="1">
    <citation type="submission" date="2020-08" db="EMBL/GenBank/DDBJ databases">
        <title>Sequencing the genomes of 1000 actinobacteria strains.</title>
        <authorList>
            <person name="Klenk H.-P."/>
        </authorList>
    </citation>
    <scope>NUCLEOTIDE SEQUENCE [LARGE SCALE GENOMIC DNA]</scope>
    <source>
        <strain evidence="1 2">DSM 105369</strain>
    </source>
</reference>
<keyword evidence="2" id="KW-1185">Reference proteome</keyword>
<organism evidence="1 2">
    <name type="scientific">Flexivirga oryzae</name>
    <dbReference type="NCBI Taxonomy" id="1794944"/>
    <lineage>
        <taxon>Bacteria</taxon>
        <taxon>Bacillati</taxon>
        <taxon>Actinomycetota</taxon>
        <taxon>Actinomycetes</taxon>
        <taxon>Micrococcales</taxon>
        <taxon>Dermacoccaceae</taxon>
        <taxon>Flexivirga</taxon>
    </lineage>
</organism>
<proteinExistence type="predicted"/>
<comment type="caution">
    <text evidence="1">The sequence shown here is derived from an EMBL/GenBank/DDBJ whole genome shotgun (WGS) entry which is preliminary data.</text>
</comment>
<evidence type="ECO:0000313" key="2">
    <source>
        <dbReference type="Proteomes" id="UP000559182"/>
    </source>
</evidence>
<dbReference type="InterPro" id="IPR017850">
    <property type="entry name" value="Alkaline_phosphatase_core_sf"/>
</dbReference>
<dbReference type="EMBL" id="JACHVQ010000001">
    <property type="protein sequence ID" value="MBB2892254.1"/>
    <property type="molecule type" value="Genomic_DNA"/>
</dbReference>
<gene>
    <name evidence="1" type="ORF">FHU39_002238</name>
</gene>
<dbReference type="Gene3D" id="3.40.720.10">
    <property type="entry name" value="Alkaline Phosphatase, subunit A"/>
    <property type="match status" value="1"/>
</dbReference>
<dbReference type="PANTHER" id="PTHR10151:SF120">
    <property type="entry name" value="BIS(5'-ADENOSYL)-TRIPHOSPHATASE"/>
    <property type="match status" value="1"/>
</dbReference>
<accession>A0A839N8B9</accession>
<evidence type="ECO:0000313" key="1">
    <source>
        <dbReference type="EMBL" id="MBB2892254.1"/>
    </source>
</evidence>
<sequence length="383" mass="40374">MTVATVPAYDAGGLAGVLPRVVASLDGPELTPAATQAPLPAATRAVVVLVDGLGAQLLRARSGHAPFLRQATAAQDPHIPSVLTAGFPSTTATSMGTFGTGLPPGTHGLAGYQVRVPGTDRLFNELDWIDGPDPLQWQPRPTIFERAVAAGIPVTSVGKGRFEDSGLTRSALRGASYRAARDLPSAVDAAAAASRAADRSLVYLYWGDVDRAGHQFGCESWQWGETVEQLDTELRRLRALLPDDASLTITADHGMIDIPDSAKTDVATDPELRDGVELVGGELRGPQLYCRPGAAADVLAAWSERLGDDGWVMTRDDVVATGLLGAVAPEVLPRFGDVFVAVRSAIGFTDTRVMNPRVVALIGQHGSLTDAEQQVPFIHLPAR</sequence>
<dbReference type="GO" id="GO:0016787">
    <property type="term" value="F:hydrolase activity"/>
    <property type="evidence" value="ECO:0007669"/>
    <property type="project" value="UniProtKB-ARBA"/>
</dbReference>